<protein>
    <recommendedName>
        <fullName evidence="5">Integral membrane protein</fullName>
    </recommendedName>
</protein>
<feature type="compositionally biased region" description="Low complexity" evidence="2">
    <location>
        <begin position="95"/>
        <end position="105"/>
    </location>
</feature>
<evidence type="ECO:0000313" key="3">
    <source>
        <dbReference type="EMBL" id="GAA4867041.1"/>
    </source>
</evidence>
<feature type="coiled-coil region" evidence="1">
    <location>
        <begin position="183"/>
        <end position="327"/>
    </location>
</feature>
<sequence>MLWHYRTLTIPWGSLGNVLRGPGRGPRPAAVRPAPQPGRPAHRAGRDARHRPEDHRQHGARPRLRRVPRQLGRRDQEDRRRHPAGRGGPHRHQEGLPGDRPGPARRLLRRRGVSDASEFPTLGFDPAPGNTGNVGTLVGRLTTAAGALERASGTLSSLTRGSSWQGDAARAFAGKVGELPKLLRDSDDAVREAARQLDSWQAQLTSFQDTARRYESEAQAAKQRCEQCEQAKDRARTRYNTAADSPAFALAGRLYTDDAQLREAQARIDGAQRELDAAGGELDDAKRALEDAQDAFDAIVRRAKELKEDHQDAAAKIAKALRKANQNAPDTSLWDRLKDGLKRAGHAIKEWATKHADLLKKIGDWLSIASTVLGVAALVTAWCPPLAGALALAGGVLSVGALATHGMAKLGGANVSALDLVGDGLGILPAGKFFGTALKGGAKVTTKLVPKVVNGARSSTEMVREVGKSKIITGIADATRGSAVRVTQLADRGSDLVTEFKALPGLGNRMKLAWQTHVATTVEATLVEGFKTSKLAQLPVLRDIPSLKAAIRADGSLDPMSWWSRGPLAAAELPGIATDVYAAVRGD</sequence>
<dbReference type="SUPFAM" id="SSF57997">
    <property type="entry name" value="Tropomyosin"/>
    <property type="match status" value="1"/>
</dbReference>
<reference evidence="4" key="1">
    <citation type="journal article" date="2019" name="Int. J. Syst. Evol. Microbiol.">
        <title>The Global Catalogue of Microorganisms (GCM) 10K type strain sequencing project: providing services to taxonomists for standard genome sequencing and annotation.</title>
        <authorList>
            <consortium name="The Broad Institute Genomics Platform"/>
            <consortium name="The Broad Institute Genome Sequencing Center for Infectious Disease"/>
            <person name="Wu L."/>
            <person name="Ma J."/>
        </authorList>
    </citation>
    <scope>NUCLEOTIDE SEQUENCE [LARGE SCALE GENOMIC DNA]</scope>
    <source>
        <strain evidence="4">JCM 13006</strain>
    </source>
</reference>
<organism evidence="3 4">
    <name type="scientific">Kitasatospora terrestris</name>
    <dbReference type="NCBI Taxonomy" id="258051"/>
    <lineage>
        <taxon>Bacteria</taxon>
        <taxon>Bacillati</taxon>
        <taxon>Actinomycetota</taxon>
        <taxon>Actinomycetes</taxon>
        <taxon>Kitasatosporales</taxon>
        <taxon>Streptomycetaceae</taxon>
        <taxon>Kitasatospora</taxon>
    </lineage>
</organism>
<keyword evidence="4" id="KW-1185">Reference proteome</keyword>
<accession>A0ABP9E229</accession>
<feature type="region of interest" description="Disordered" evidence="2">
    <location>
        <begin position="13"/>
        <end position="105"/>
    </location>
</feature>
<evidence type="ECO:0008006" key="5">
    <source>
        <dbReference type="Google" id="ProtNLM"/>
    </source>
</evidence>
<feature type="compositionally biased region" description="Basic residues" evidence="2">
    <location>
        <begin position="58"/>
        <end position="68"/>
    </location>
</feature>
<evidence type="ECO:0000313" key="4">
    <source>
        <dbReference type="Proteomes" id="UP001501752"/>
    </source>
</evidence>
<evidence type="ECO:0000256" key="2">
    <source>
        <dbReference type="SAM" id="MobiDB-lite"/>
    </source>
</evidence>
<keyword evidence="1" id="KW-0175">Coiled coil</keyword>
<proteinExistence type="predicted"/>
<feature type="compositionally biased region" description="Basic and acidic residues" evidence="2">
    <location>
        <begin position="44"/>
        <end position="57"/>
    </location>
</feature>
<dbReference type="Gene3D" id="1.10.287.1490">
    <property type="match status" value="1"/>
</dbReference>
<comment type="caution">
    <text evidence="3">The sequence shown here is derived from an EMBL/GenBank/DDBJ whole genome shotgun (WGS) entry which is preliminary data.</text>
</comment>
<name>A0ABP9E229_9ACTN</name>
<evidence type="ECO:0000256" key="1">
    <source>
        <dbReference type="SAM" id="Coils"/>
    </source>
</evidence>
<dbReference type="Proteomes" id="UP001501752">
    <property type="component" value="Unassembled WGS sequence"/>
</dbReference>
<gene>
    <name evidence="3" type="ORF">GCM10023235_51950</name>
</gene>
<dbReference type="EMBL" id="BAABIS010000001">
    <property type="protein sequence ID" value="GAA4867041.1"/>
    <property type="molecule type" value="Genomic_DNA"/>
</dbReference>
<feature type="compositionally biased region" description="Basic residues" evidence="2">
    <location>
        <begin position="81"/>
        <end position="90"/>
    </location>
</feature>